<sequence>MEGKFFGFACPPLEGASLKAKAEAEIKKIKEVESCRCPNPPNAGNALLPFYQSGILCIILHENAINGILFIGKIPFN</sequence>
<evidence type="ECO:0000313" key="2">
    <source>
        <dbReference type="Proteomes" id="UP000231280"/>
    </source>
</evidence>
<name>A0A2M7IGB1_9BACT</name>
<accession>A0A2M7IGB1</accession>
<evidence type="ECO:0000313" key="1">
    <source>
        <dbReference type="EMBL" id="PIW75567.1"/>
    </source>
</evidence>
<comment type="caution">
    <text evidence="1">The sequence shown here is derived from an EMBL/GenBank/DDBJ whole genome shotgun (WGS) entry which is preliminary data.</text>
</comment>
<protein>
    <submittedName>
        <fullName evidence="1">Uncharacterized protein</fullName>
    </submittedName>
</protein>
<dbReference type="Proteomes" id="UP000231280">
    <property type="component" value="Unassembled WGS sequence"/>
</dbReference>
<reference evidence="2" key="1">
    <citation type="submission" date="2017-09" db="EMBL/GenBank/DDBJ databases">
        <title>Depth-based differentiation of microbial function through sediment-hosted aquifers and enrichment of novel symbionts in the deep terrestrial subsurface.</title>
        <authorList>
            <person name="Probst A.J."/>
            <person name="Ladd B."/>
            <person name="Jarett J.K."/>
            <person name="Geller-Mcgrath D.E."/>
            <person name="Sieber C.M.K."/>
            <person name="Emerson J.B."/>
            <person name="Anantharaman K."/>
            <person name="Thomas B.C."/>
            <person name="Malmstrom R."/>
            <person name="Stieglmeier M."/>
            <person name="Klingl A."/>
            <person name="Woyke T."/>
            <person name="Ryan C.M."/>
            <person name="Banfield J.F."/>
        </authorList>
    </citation>
    <scope>NUCLEOTIDE SEQUENCE [LARGE SCALE GENOMIC DNA]</scope>
</reference>
<proteinExistence type="predicted"/>
<dbReference type="EMBL" id="PFGX01000034">
    <property type="protein sequence ID" value="PIW75567.1"/>
    <property type="molecule type" value="Genomic_DNA"/>
</dbReference>
<organism evidence="1 2">
    <name type="scientific">Candidatus Portnoybacteria bacterium CG_4_8_14_3_um_filter_44_10</name>
    <dbReference type="NCBI Taxonomy" id="1974802"/>
    <lineage>
        <taxon>Bacteria</taxon>
        <taxon>Candidatus Portnoyibacteriota</taxon>
    </lineage>
</organism>
<dbReference type="AlphaFoldDB" id="A0A2M7IGB1"/>
<gene>
    <name evidence="1" type="ORF">CO002_01300</name>
</gene>